<gene>
    <name evidence="1" type="ORF">LCGC14_2297260</name>
</gene>
<dbReference type="EMBL" id="LAZR01032312">
    <property type="protein sequence ID" value="KKL51259.1"/>
    <property type="molecule type" value="Genomic_DNA"/>
</dbReference>
<feature type="non-terminal residue" evidence="1">
    <location>
        <position position="1"/>
    </location>
</feature>
<comment type="caution">
    <text evidence="1">The sequence shown here is derived from an EMBL/GenBank/DDBJ whole genome shotgun (WGS) entry which is preliminary data.</text>
</comment>
<proteinExistence type="predicted"/>
<organism evidence="1">
    <name type="scientific">marine sediment metagenome</name>
    <dbReference type="NCBI Taxonomy" id="412755"/>
    <lineage>
        <taxon>unclassified sequences</taxon>
        <taxon>metagenomes</taxon>
        <taxon>ecological metagenomes</taxon>
    </lineage>
</organism>
<protein>
    <submittedName>
        <fullName evidence="1">Uncharacterized protein</fullName>
    </submittedName>
</protein>
<sequence>FPIGTAKVWVAGGNVGKMHPVPCAEVQFAQVRIVGQAVAGWQGQSISSMHRADQIRGDQKRVIRQV</sequence>
<accession>A0A0F9CQ27</accession>
<dbReference type="AlphaFoldDB" id="A0A0F9CQ27"/>
<name>A0A0F9CQ27_9ZZZZ</name>
<evidence type="ECO:0000313" key="1">
    <source>
        <dbReference type="EMBL" id="KKL51259.1"/>
    </source>
</evidence>
<reference evidence="1" key="1">
    <citation type="journal article" date="2015" name="Nature">
        <title>Complex archaea that bridge the gap between prokaryotes and eukaryotes.</title>
        <authorList>
            <person name="Spang A."/>
            <person name="Saw J.H."/>
            <person name="Jorgensen S.L."/>
            <person name="Zaremba-Niedzwiedzka K."/>
            <person name="Martijn J."/>
            <person name="Lind A.E."/>
            <person name="van Eijk R."/>
            <person name="Schleper C."/>
            <person name="Guy L."/>
            <person name="Ettema T.J."/>
        </authorList>
    </citation>
    <scope>NUCLEOTIDE SEQUENCE</scope>
</reference>